<dbReference type="EMBL" id="CADIKI010000010">
    <property type="protein sequence ID" value="CAB3794468.1"/>
    <property type="molecule type" value="Genomic_DNA"/>
</dbReference>
<reference evidence="8 9" key="1">
    <citation type="submission" date="2020-04" db="EMBL/GenBank/DDBJ databases">
        <authorList>
            <person name="De Canck E."/>
        </authorList>
    </citation>
    <scope>NUCLEOTIDE SEQUENCE [LARGE SCALE GENOMIC DNA]</scope>
    <source>
        <strain evidence="8 9">LMG 27177</strain>
    </source>
</reference>
<dbReference type="PROSITE" id="PS51898">
    <property type="entry name" value="TYR_RECOMBINASE"/>
    <property type="match status" value="1"/>
</dbReference>
<dbReference type="RefSeq" id="WP_175161706.1">
    <property type="nucleotide sequence ID" value="NZ_CADIKI010000010.1"/>
</dbReference>
<dbReference type="InterPro" id="IPR010998">
    <property type="entry name" value="Integrase_recombinase_N"/>
</dbReference>
<dbReference type="CDD" id="cd00397">
    <property type="entry name" value="DNA_BRE_C"/>
    <property type="match status" value="1"/>
</dbReference>
<dbReference type="GO" id="GO:0015074">
    <property type="term" value="P:DNA integration"/>
    <property type="evidence" value="ECO:0007669"/>
    <property type="project" value="UniProtKB-KW"/>
</dbReference>
<keyword evidence="4" id="KW-0233">DNA recombination</keyword>
<dbReference type="PROSITE" id="PS51900">
    <property type="entry name" value="CB"/>
    <property type="match status" value="1"/>
</dbReference>
<evidence type="ECO:0000256" key="2">
    <source>
        <dbReference type="ARBA" id="ARBA00022908"/>
    </source>
</evidence>
<sequence>MRLVFTTEQFIYAGRPRPDFPLILSDDMTPAEPFHKYLRHLLLDSGKALDIKTWENYGRNLWDFASFLHVNGFTWNESFRSVGESVVRVYRDWQAFDLKLDPSTINHRLRIVAGFYNWALERHMLERLPFRNSDVTAGGIEHDLAHVMGGSQTVSRPDVLLDEWEKEPVFLTAEELKIARNAIRSTSHRLLFDLMARVGLRSVEARTFPLAYVYDPATRPHLKPGTLIDVTLDPRHMEIKFDKRRVVHIPYSLMEDMHAYTRFERNRRVKCEREPDSLLLTVHGNAYDKGSAHKVMSDLGRKVGFSIHPLMLRHSYAIHTLLLLRANPKIQLEPLMYVRDRLGHASVQTTMVYLQQIERLVGAEALALMDEFDRLYDVTPALWFAVA</sequence>
<proteinExistence type="inferred from homology"/>
<accession>A0A6J5G9D6</accession>
<evidence type="ECO:0000256" key="5">
    <source>
        <dbReference type="PROSITE-ProRule" id="PRU01248"/>
    </source>
</evidence>
<dbReference type="PANTHER" id="PTHR30349">
    <property type="entry name" value="PHAGE INTEGRASE-RELATED"/>
    <property type="match status" value="1"/>
</dbReference>
<evidence type="ECO:0000256" key="4">
    <source>
        <dbReference type="ARBA" id="ARBA00023172"/>
    </source>
</evidence>
<evidence type="ECO:0000256" key="3">
    <source>
        <dbReference type="ARBA" id="ARBA00023125"/>
    </source>
</evidence>
<dbReference type="InterPro" id="IPR002104">
    <property type="entry name" value="Integrase_catalytic"/>
</dbReference>
<evidence type="ECO:0000256" key="1">
    <source>
        <dbReference type="ARBA" id="ARBA00008857"/>
    </source>
</evidence>
<dbReference type="SUPFAM" id="SSF56349">
    <property type="entry name" value="DNA breaking-rejoining enzymes"/>
    <property type="match status" value="1"/>
</dbReference>
<gene>
    <name evidence="8" type="primary">xerC_4</name>
    <name evidence="8" type="ORF">LMG27177_03634</name>
</gene>
<evidence type="ECO:0000313" key="8">
    <source>
        <dbReference type="EMBL" id="CAB3794468.1"/>
    </source>
</evidence>
<dbReference type="Gene3D" id="1.10.150.130">
    <property type="match status" value="1"/>
</dbReference>
<dbReference type="GO" id="GO:0006310">
    <property type="term" value="P:DNA recombination"/>
    <property type="evidence" value="ECO:0007669"/>
    <property type="project" value="UniProtKB-KW"/>
</dbReference>
<keyword evidence="9" id="KW-1185">Reference proteome</keyword>
<protein>
    <submittedName>
        <fullName evidence="8">Tyrosine recombinase XerC</fullName>
    </submittedName>
</protein>
<evidence type="ECO:0000259" key="6">
    <source>
        <dbReference type="PROSITE" id="PS51898"/>
    </source>
</evidence>
<dbReference type="AlphaFoldDB" id="A0A6J5G9D6"/>
<feature type="domain" description="Core-binding (CB)" evidence="7">
    <location>
        <begin position="28"/>
        <end position="120"/>
    </location>
</feature>
<keyword evidence="2" id="KW-0229">DNA integration</keyword>
<dbReference type="Gene3D" id="1.10.443.10">
    <property type="entry name" value="Intergrase catalytic core"/>
    <property type="match status" value="1"/>
</dbReference>
<keyword evidence="3 5" id="KW-0238">DNA-binding</keyword>
<dbReference type="InterPro" id="IPR011010">
    <property type="entry name" value="DNA_brk_join_enz"/>
</dbReference>
<organism evidence="8 9">
    <name type="scientific">Paraburkholderia fynbosensis</name>
    <dbReference type="NCBI Taxonomy" id="1200993"/>
    <lineage>
        <taxon>Bacteria</taxon>
        <taxon>Pseudomonadati</taxon>
        <taxon>Pseudomonadota</taxon>
        <taxon>Betaproteobacteria</taxon>
        <taxon>Burkholderiales</taxon>
        <taxon>Burkholderiaceae</taxon>
        <taxon>Paraburkholderia</taxon>
    </lineage>
</organism>
<evidence type="ECO:0000259" key="7">
    <source>
        <dbReference type="PROSITE" id="PS51900"/>
    </source>
</evidence>
<feature type="domain" description="Tyr recombinase" evidence="6">
    <location>
        <begin position="166"/>
        <end position="370"/>
    </location>
</feature>
<name>A0A6J5G9D6_9BURK</name>
<dbReference type="Proteomes" id="UP000494252">
    <property type="component" value="Unassembled WGS sequence"/>
</dbReference>
<dbReference type="Pfam" id="PF00589">
    <property type="entry name" value="Phage_integrase"/>
    <property type="match status" value="1"/>
</dbReference>
<dbReference type="InterPro" id="IPR044068">
    <property type="entry name" value="CB"/>
</dbReference>
<dbReference type="InterPro" id="IPR050090">
    <property type="entry name" value="Tyrosine_recombinase_XerCD"/>
</dbReference>
<dbReference type="InterPro" id="IPR013762">
    <property type="entry name" value="Integrase-like_cat_sf"/>
</dbReference>
<comment type="similarity">
    <text evidence="1">Belongs to the 'phage' integrase family.</text>
</comment>
<evidence type="ECO:0000313" key="9">
    <source>
        <dbReference type="Proteomes" id="UP000494252"/>
    </source>
</evidence>
<dbReference type="GO" id="GO:0003677">
    <property type="term" value="F:DNA binding"/>
    <property type="evidence" value="ECO:0007669"/>
    <property type="project" value="UniProtKB-UniRule"/>
</dbReference>
<dbReference type="PANTHER" id="PTHR30349:SF64">
    <property type="entry name" value="PROPHAGE INTEGRASE INTD-RELATED"/>
    <property type="match status" value="1"/>
</dbReference>